<evidence type="ECO:0000259" key="2">
    <source>
        <dbReference type="Pfam" id="PF00931"/>
    </source>
</evidence>
<feature type="domain" description="NB-ARC" evidence="2">
    <location>
        <begin position="93"/>
        <end position="229"/>
    </location>
</feature>
<dbReference type="EMBL" id="KV417492">
    <property type="protein sequence ID" value="KZP30776.1"/>
    <property type="molecule type" value="Genomic_DNA"/>
</dbReference>
<accession>A0A166TME2</accession>
<dbReference type="Gene3D" id="3.40.50.300">
    <property type="entry name" value="P-loop containing nucleotide triphosphate hydrolases"/>
    <property type="match status" value="1"/>
</dbReference>
<dbReference type="OrthoDB" id="4487085at2759"/>
<dbReference type="Pfam" id="PF00931">
    <property type="entry name" value="NB-ARC"/>
    <property type="match status" value="1"/>
</dbReference>
<evidence type="ECO:0000256" key="1">
    <source>
        <dbReference type="SAM" id="MobiDB-lite"/>
    </source>
</evidence>
<dbReference type="InterPro" id="IPR002182">
    <property type="entry name" value="NB-ARC"/>
</dbReference>
<dbReference type="Proteomes" id="UP000076532">
    <property type="component" value="Unassembled WGS sequence"/>
</dbReference>
<name>A0A166TME2_9AGAM</name>
<proteinExistence type="predicted"/>
<keyword evidence="4" id="KW-1185">Reference proteome</keyword>
<dbReference type="InterPro" id="IPR027417">
    <property type="entry name" value="P-loop_NTPase"/>
</dbReference>
<dbReference type="GO" id="GO:0043531">
    <property type="term" value="F:ADP binding"/>
    <property type="evidence" value="ECO:0007669"/>
    <property type="project" value="InterPro"/>
</dbReference>
<dbReference type="SUPFAM" id="SSF52540">
    <property type="entry name" value="P-loop containing nucleoside triphosphate hydrolases"/>
    <property type="match status" value="1"/>
</dbReference>
<reference evidence="3 4" key="1">
    <citation type="journal article" date="2016" name="Mol. Biol. Evol.">
        <title>Comparative Genomics of Early-Diverging Mushroom-Forming Fungi Provides Insights into the Origins of Lignocellulose Decay Capabilities.</title>
        <authorList>
            <person name="Nagy L.G."/>
            <person name="Riley R."/>
            <person name="Tritt A."/>
            <person name="Adam C."/>
            <person name="Daum C."/>
            <person name="Floudas D."/>
            <person name="Sun H."/>
            <person name="Yadav J.S."/>
            <person name="Pangilinan J."/>
            <person name="Larsson K.H."/>
            <person name="Matsuura K."/>
            <person name="Barry K."/>
            <person name="Labutti K."/>
            <person name="Kuo R."/>
            <person name="Ohm R.A."/>
            <person name="Bhattacharya S.S."/>
            <person name="Shirouzu T."/>
            <person name="Yoshinaga Y."/>
            <person name="Martin F.M."/>
            <person name="Grigoriev I.V."/>
            <person name="Hibbett D.S."/>
        </authorList>
    </citation>
    <scope>NUCLEOTIDE SEQUENCE [LARGE SCALE GENOMIC DNA]</scope>
    <source>
        <strain evidence="3 4">CBS 109695</strain>
    </source>
</reference>
<evidence type="ECO:0000313" key="4">
    <source>
        <dbReference type="Proteomes" id="UP000076532"/>
    </source>
</evidence>
<sequence length="556" mass="61497">MLPALPTSPSASATPMGPTFHTKHRNGSSTILNIAGNYTDYGNDRTSTTDYKRVNNAPTGTITRHFSGRTDQLEAISWAFRPSDDNAVLVPYAVYGDAGIGKTQLALQFAKVEYAKNTYSHIFYISGTDARQGLENVLDIIHPSDIAHLHSQGGLYQVQRWLEEPPPEVSWLLIIDRVTKASVNFLKANLPSKGGRILITTQSQDVAEAFGGTAVELGPLAVDDAVGLLLSTAGVVSDSLSRARVEPIVRHLSCQPILIHQAGAYAHEAKGDLDLLLQKSAYSLVHFETSLDGYEHQSFAGMIKSQFERLRQKHPHAADLLKVLSHFDPAGIPLSMLVAGAESARTILEGGRTKFHSLAFIAAMHRESTSDGLRTSRTFLEAICSEDNLRNLLGQLRHLSLIHIDLVHAPSHTSTSTGVGHKESPKRTHVRMIRINHFVRDIIREHPSQTASDAVWFSLAVDILISAYSQSHHRCCQWCPYAPHIHSLVKWASVQHAHHTHRRFGLRHALRRLEKWNLHSCCHSMRESFEELSTKMALGGLAMVLCFAPVVAIYHI</sequence>
<feature type="region of interest" description="Disordered" evidence="1">
    <location>
        <begin position="1"/>
        <end position="25"/>
    </location>
</feature>
<gene>
    <name evidence="3" type="ORF">FIBSPDRAFT_945703</name>
</gene>
<dbReference type="STRING" id="436010.A0A166TME2"/>
<dbReference type="AlphaFoldDB" id="A0A166TME2"/>
<evidence type="ECO:0000313" key="3">
    <source>
        <dbReference type="EMBL" id="KZP30776.1"/>
    </source>
</evidence>
<protein>
    <recommendedName>
        <fullName evidence="2">NB-ARC domain-containing protein</fullName>
    </recommendedName>
</protein>
<organism evidence="3 4">
    <name type="scientific">Athelia psychrophila</name>
    <dbReference type="NCBI Taxonomy" id="1759441"/>
    <lineage>
        <taxon>Eukaryota</taxon>
        <taxon>Fungi</taxon>
        <taxon>Dikarya</taxon>
        <taxon>Basidiomycota</taxon>
        <taxon>Agaricomycotina</taxon>
        <taxon>Agaricomycetes</taxon>
        <taxon>Agaricomycetidae</taxon>
        <taxon>Atheliales</taxon>
        <taxon>Atheliaceae</taxon>
        <taxon>Athelia</taxon>
    </lineage>
</organism>